<keyword evidence="8" id="KW-1185">Reference proteome</keyword>
<proteinExistence type="inferred from homology"/>
<dbReference type="Proteomes" id="UP001314903">
    <property type="component" value="Unassembled WGS sequence"/>
</dbReference>
<feature type="signal peptide" evidence="3">
    <location>
        <begin position="1"/>
        <end position="20"/>
    </location>
</feature>
<evidence type="ECO:0000256" key="3">
    <source>
        <dbReference type="SAM" id="SignalP"/>
    </source>
</evidence>
<feature type="chain" id="PRO_5047053532" evidence="3">
    <location>
        <begin position="21"/>
        <end position="387"/>
    </location>
</feature>
<dbReference type="Gene3D" id="2.40.50.100">
    <property type="match status" value="1"/>
</dbReference>
<reference evidence="7 8" key="1">
    <citation type="submission" date="2021-03" db="EMBL/GenBank/DDBJ databases">
        <title>Genomic Encyclopedia of Type Strains, Phase IV (KMG-IV): sequencing the most valuable type-strain genomes for metagenomic binning, comparative biology and taxonomic classification.</title>
        <authorList>
            <person name="Goeker M."/>
        </authorList>
    </citation>
    <scope>NUCLEOTIDE SEQUENCE [LARGE SCALE GENOMIC DNA]</scope>
    <source>
        <strain evidence="7 8">DSM 27512</strain>
    </source>
</reference>
<sequence length="387" mass="41279">MKKRIIAGVMVLVFMSLALMGCSNEVVLEEQEEKSVSVETTVSELRDISLNTTITGAFRASDTVDVVPKVMGKVTSLNVREGQRVSKNQVLFTIDSQNVASAVRNAESAIKSAEAAVESAQASFRRTQEQHENALVNLERTKQLYEAGAVPLNQLEQAELGASDVNIEIANSQVFQAQVSLENARAALLDAQTGLADYTVRAPISGVVTRLNITQGNVASGGPSLTISNLDSLIMDSNIPENLINYFKVGDQIQIRVRSASDVILTGTVQVILPPNQGSLTYPLEIKVNNAPSEVMAGMFGEISIATQVSSNTVTIPSSAVTIKDGQSVVFTTEGDRAKMQVVETGLDDGEHIEILSGIEVGETIISKGQNFLDDGTKIIIVSQGGN</sequence>
<dbReference type="InterPro" id="IPR058637">
    <property type="entry name" value="YknX-like_C"/>
</dbReference>
<dbReference type="Gene3D" id="2.40.30.170">
    <property type="match status" value="1"/>
</dbReference>
<dbReference type="Pfam" id="PF25954">
    <property type="entry name" value="Beta-barrel_RND_2"/>
    <property type="match status" value="1"/>
</dbReference>
<dbReference type="PANTHER" id="PTHR30469:SF38">
    <property type="entry name" value="HLYD FAMILY SECRETION PROTEIN"/>
    <property type="match status" value="1"/>
</dbReference>
<dbReference type="EMBL" id="JAGGLI010000026">
    <property type="protein sequence ID" value="MBP2028322.1"/>
    <property type="molecule type" value="Genomic_DNA"/>
</dbReference>
<gene>
    <name evidence="7" type="ORF">J2Z35_002123</name>
</gene>
<comment type="caution">
    <text evidence="7">The sequence shown here is derived from an EMBL/GenBank/DDBJ whole genome shotgun (WGS) entry which is preliminary data.</text>
</comment>
<dbReference type="Gene3D" id="1.10.287.470">
    <property type="entry name" value="Helix hairpin bin"/>
    <property type="match status" value="1"/>
</dbReference>
<dbReference type="Pfam" id="PF25989">
    <property type="entry name" value="YknX_C"/>
    <property type="match status" value="1"/>
</dbReference>
<protein>
    <submittedName>
        <fullName evidence="7">RND family efflux transporter MFP subunit</fullName>
    </submittedName>
</protein>
<dbReference type="Gene3D" id="2.40.420.20">
    <property type="match status" value="1"/>
</dbReference>
<feature type="domain" description="CusB-like beta-barrel" evidence="5">
    <location>
        <begin position="238"/>
        <end position="308"/>
    </location>
</feature>
<organism evidence="7 8">
    <name type="scientific">Acetoanaerobium pronyense</name>
    <dbReference type="NCBI Taxonomy" id="1482736"/>
    <lineage>
        <taxon>Bacteria</taxon>
        <taxon>Bacillati</taxon>
        <taxon>Bacillota</taxon>
        <taxon>Clostridia</taxon>
        <taxon>Peptostreptococcales</taxon>
        <taxon>Filifactoraceae</taxon>
        <taxon>Acetoanaerobium</taxon>
    </lineage>
</organism>
<evidence type="ECO:0000259" key="6">
    <source>
        <dbReference type="Pfam" id="PF25989"/>
    </source>
</evidence>
<dbReference type="PANTHER" id="PTHR30469">
    <property type="entry name" value="MULTIDRUG RESISTANCE PROTEIN MDTA"/>
    <property type="match status" value="1"/>
</dbReference>
<feature type="domain" description="Multidrug resistance protein MdtA-like barrel-sandwich hybrid" evidence="4">
    <location>
        <begin position="63"/>
        <end position="223"/>
    </location>
</feature>
<evidence type="ECO:0000313" key="7">
    <source>
        <dbReference type="EMBL" id="MBP2028322.1"/>
    </source>
</evidence>
<dbReference type="InterPro" id="IPR006143">
    <property type="entry name" value="RND_pump_MFP"/>
</dbReference>
<keyword evidence="3" id="KW-0732">Signal</keyword>
<dbReference type="SUPFAM" id="SSF111369">
    <property type="entry name" value="HlyD-like secretion proteins"/>
    <property type="match status" value="1"/>
</dbReference>
<evidence type="ECO:0000259" key="5">
    <source>
        <dbReference type="Pfam" id="PF25954"/>
    </source>
</evidence>
<dbReference type="Pfam" id="PF25917">
    <property type="entry name" value="BSH_RND"/>
    <property type="match status" value="1"/>
</dbReference>
<evidence type="ECO:0000256" key="1">
    <source>
        <dbReference type="ARBA" id="ARBA00009477"/>
    </source>
</evidence>
<dbReference type="NCBIfam" id="TIGR01730">
    <property type="entry name" value="RND_mfp"/>
    <property type="match status" value="1"/>
</dbReference>
<evidence type="ECO:0000259" key="4">
    <source>
        <dbReference type="Pfam" id="PF25917"/>
    </source>
</evidence>
<comment type="similarity">
    <text evidence="1">Belongs to the membrane fusion protein (MFP) (TC 8.A.1) family.</text>
</comment>
<name>A0ABS4KKK3_9FIRM</name>
<evidence type="ECO:0000256" key="2">
    <source>
        <dbReference type="SAM" id="Coils"/>
    </source>
</evidence>
<evidence type="ECO:0000313" key="8">
    <source>
        <dbReference type="Proteomes" id="UP001314903"/>
    </source>
</evidence>
<dbReference type="RefSeq" id="WP_209661375.1">
    <property type="nucleotide sequence ID" value="NZ_JAGGLI010000026.1"/>
</dbReference>
<keyword evidence="2" id="KW-0175">Coiled coil</keyword>
<feature type="coiled-coil region" evidence="2">
    <location>
        <begin position="103"/>
        <end position="130"/>
    </location>
</feature>
<dbReference type="InterPro" id="IPR058625">
    <property type="entry name" value="MdtA-like_BSH"/>
</dbReference>
<accession>A0ABS4KKK3</accession>
<dbReference type="InterPro" id="IPR058792">
    <property type="entry name" value="Beta-barrel_RND_2"/>
</dbReference>
<feature type="domain" description="YknX-like C-terminal permuted SH3-like" evidence="6">
    <location>
        <begin position="314"/>
        <end position="380"/>
    </location>
</feature>
<dbReference type="PROSITE" id="PS51257">
    <property type="entry name" value="PROKAR_LIPOPROTEIN"/>
    <property type="match status" value="1"/>
</dbReference>